<evidence type="ECO:0000256" key="15">
    <source>
        <dbReference type="ARBA" id="ARBA00039579"/>
    </source>
</evidence>
<name>A0ABR4KAX2_9EURO</name>
<reference evidence="21 22" key="1">
    <citation type="submission" date="2024-07" db="EMBL/GenBank/DDBJ databases">
        <title>Section-level genome sequencing and comparative genomics of Aspergillus sections Usti and Cavernicolus.</title>
        <authorList>
            <consortium name="Lawrence Berkeley National Laboratory"/>
            <person name="Nybo J.L."/>
            <person name="Vesth T.C."/>
            <person name="Theobald S."/>
            <person name="Frisvad J.C."/>
            <person name="Larsen T.O."/>
            <person name="Kjaerboelling I."/>
            <person name="Rothschild-Mancinelli K."/>
            <person name="Lyhne E.K."/>
            <person name="Kogle M.E."/>
            <person name="Barry K."/>
            <person name="Clum A."/>
            <person name="Na H."/>
            <person name="Ledsgaard L."/>
            <person name="Lin J."/>
            <person name="Lipzen A."/>
            <person name="Kuo A."/>
            <person name="Riley R."/>
            <person name="Mondo S."/>
            <person name="LaButti K."/>
            <person name="Haridas S."/>
            <person name="Pangalinan J."/>
            <person name="Salamov A.A."/>
            <person name="Simmons B.A."/>
            <person name="Magnuson J.K."/>
            <person name="Chen J."/>
            <person name="Drula E."/>
            <person name="Henrissat B."/>
            <person name="Wiebenga A."/>
            <person name="Lubbers R.J."/>
            <person name="Gomes A.C."/>
            <person name="Macurrencykelacurrency M.R."/>
            <person name="Stajich J."/>
            <person name="Grigoriev I.V."/>
            <person name="Mortensen U.H."/>
            <person name="De vries R.P."/>
            <person name="Baker S.E."/>
            <person name="Andersen M.R."/>
        </authorList>
    </citation>
    <scope>NUCLEOTIDE SEQUENCE [LARGE SCALE GENOMIC DNA]</scope>
    <source>
        <strain evidence="21 22">CBS 756.74</strain>
    </source>
</reference>
<dbReference type="RefSeq" id="XP_070898817.1">
    <property type="nucleotide sequence ID" value="XM_071048012.1"/>
</dbReference>
<dbReference type="SMART" id="SM01217">
    <property type="entry name" value="Fn3_like"/>
    <property type="match status" value="1"/>
</dbReference>
<dbReference type="PANTHER" id="PTHR42715:SF12">
    <property type="entry name" value="BETA-GLUCOSIDASE G-RELATED"/>
    <property type="match status" value="1"/>
</dbReference>
<evidence type="ECO:0000256" key="12">
    <source>
        <dbReference type="ARBA" id="ARBA00023295"/>
    </source>
</evidence>
<dbReference type="InterPro" id="IPR013783">
    <property type="entry name" value="Ig-like_fold"/>
</dbReference>
<accession>A0ABR4KAX2</accession>
<dbReference type="InterPro" id="IPR002772">
    <property type="entry name" value="Glyco_hydro_3_C"/>
</dbReference>
<dbReference type="EMBL" id="JBFXLR010000023">
    <property type="protein sequence ID" value="KAL2849430.1"/>
    <property type="molecule type" value="Genomic_DNA"/>
</dbReference>
<feature type="domain" description="Fibronectin type III-like" evidence="20">
    <location>
        <begin position="713"/>
        <end position="785"/>
    </location>
</feature>
<dbReference type="InterPro" id="IPR001764">
    <property type="entry name" value="Glyco_hydro_3_N"/>
</dbReference>
<protein>
    <recommendedName>
        <fullName evidence="15">Probable beta-glucosidase G</fullName>
        <ecNumber evidence="5">3.2.1.21</ecNumber>
    </recommendedName>
    <alternativeName>
        <fullName evidence="16">Beta-D-glucoside glucohydrolase G</fullName>
    </alternativeName>
    <alternativeName>
        <fullName evidence="17">Cellobiase G</fullName>
    </alternativeName>
    <alternativeName>
        <fullName evidence="18">Gentiobiase G</fullName>
    </alternativeName>
</protein>
<evidence type="ECO:0000256" key="11">
    <source>
        <dbReference type="ARBA" id="ARBA00023277"/>
    </source>
</evidence>
<keyword evidence="11" id="KW-0119">Carbohydrate metabolism</keyword>
<dbReference type="PRINTS" id="PR00133">
    <property type="entry name" value="GLHYDRLASE3"/>
</dbReference>
<dbReference type="EC" id="3.2.1.21" evidence="5"/>
<dbReference type="SUPFAM" id="SSF51445">
    <property type="entry name" value="(Trans)glycosidases"/>
    <property type="match status" value="1"/>
</dbReference>
<comment type="caution">
    <text evidence="21">The sequence shown here is derived from an EMBL/GenBank/DDBJ whole genome shotgun (WGS) entry which is preliminary data.</text>
</comment>
<evidence type="ECO:0000256" key="18">
    <source>
        <dbReference type="ARBA" id="ARBA00041808"/>
    </source>
</evidence>
<evidence type="ECO:0000256" key="19">
    <source>
        <dbReference type="SAM" id="SignalP"/>
    </source>
</evidence>
<dbReference type="Pfam" id="PF01915">
    <property type="entry name" value="Glyco_hydro_3_C"/>
    <property type="match status" value="1"/>
</dbReference>
<dbReference type="Gene3D" id="3.40.50.1700">
    <property type="entry name" value="Glycoside hydrolase family 3 C-terminal domain"/>
    <property type="match status" value="1"/>
</dbReference>
<evidence type="ECO:0000256" key="4">
    <source>
        <dbReference type="ARBA" id="ARBA00005336"/>
    </source>
</evidence>
<dbReference type="InterPro" id="IPR050288">
    <property type="entry name" value="Cellulose_deg_GH3"/>
</dbReference>
<comment type="function">
    <text evidence="14">Beta-glucosidases are one of a number of cellulolytic enzymes involved in the degradation of cellulosic biomass. Catalyzes the last step releasing glucose from the inhibitory cellobiose.</text>
</comment>
<gene>
    <name evidence="21" type="ORF">BJX68DRAFT_276126</name>
</gene>
<keyword evidence="13" id="KW-0624">Polysaccharide degradation</keyword>
<keyword evidence="8" id="KW-0378">Hydrolase</keyword>
<evidence type="ECO:0000256" key="13">
    <source>
        <dbReference type="ARBA" id="ARBA00023326"/>
    </source>
</evidence>
<feature type="signal peptide" evidence="19">
    <location>
        <begin position="1"/>
        <end position="19"/>
    </location>
</feature>
<dbReference type="Pfam" id="PF14310">
    <property type="entry name" value="Fn3-like"/>
    <property type="match status" value="1"/>
</dbReference>
<comment type="pathway">
    <text evidence="3">Glycan metabolism; cellulose degradation.</text>
</comment>
<feature type="chain" id="PRO_5047483654" description="Probable beta-glucosidase G" evidence="19">
    <location>
        <begin position="20"/>
        <end position="797"/>
    </location>
</feature>
<comment type="subcellular location">
    <subcellularLocation>
        <location evidence="2">Secreted</location>
    </subcellularLocation>
</comment>
<evidence type="ECO:0000256" key="8">
    <source>
        <dbReference type="ARBA" id="ARBA00022801"/>
    </source>
</evidence>
<evidence type="ECO:0000313" key="22">
    <source>
        <dbReference type="Proteomes" id="UP001610444"/>
    </source>
</evidence>
<evidence type="ECO:0000256" key="16">
    <source>
        <dbReference type="ARBA" id="ARBA00041276"/>
    </source>
</evidence>
<dbReference type="Gene3D" id="2.60.40.10">
    <property type="entry name" value="Immunoglobulins"/>
    <property type="match status" value="1"/>
</dbReference>
<dbReference type="Proteomes" id="UP001610444">
    <property type="component" value="Unassembled WGS sequence"/>
</dbReference>
<dbReference type="PANTHER" id="PTHR42715">
    <property type="entry name" value="BETA-GLUCOSIDASE"/>
    <property type="match status" value="1"/>
</dbReference>
<evidence type="ECO:0000256" key="9">
    <source>
        <dbReference type="ARBA" id="ARBA00023001"/>
    </source>
</evidence>
<dbReference type="Gene3D" id="3.20.20.300">
    <property type="entry name" value="Glycoside hydrolase, family 3, N-terminal domain"/>
    <property type="match status" value="1"/>
</dbReference>
<evidence type="ECO:0000256" key="3">
    <source>
        <dbReference type="ARBA" id="ARBA00004987"/>
    </source>
</evidence>
<evidence type="ECO:0000256" key="2">
    <source>
        <dbReference type="ARBA" id="ARBA00004613"/>
    </source>
</evidence>
<dbReference type="GeneID" id="98163176"/>
<evidence type="ECO:0000256" key="17">
    <source>
        <dbReference type="ARBA" id="ARBA00041601"/>
    </source>
</evidence>
<evidence type="ECO:0000256" key="7">
    <source>
        <dbReference type="ARBA" id="ARBA00022729"/>
    </source>
</evidence>
<proteinExistence type="inferred from homology"/>
<keyword evidence="9" id="KW-0136">Cellulose degradation</keyword>
<dbReference type="InterPro" id="IPR026891">
    <property type="entry name" value="Fn3-like"/>
</dbReference>
<keyword evidence="22" id="KW-1185">Reference proteome</keyword>
<evidence type="ECO:0000256" key="5">
    <source>
        <dbReference type="ARBA" id="ARBA00012744"/>
    </source>
</evidence>
<evidence type="ECO:0000313" key="21">
    <source>
        <dbReference type="EMBL" id="KAL2849430.1"/>
    </source>
</evidence>
<dbReference type="InterPro" id="IPR036881">
    <property type="entry name" value="Glyco_hydro_3_C_sf"/>
</dbReference>
<keyword evidence="12" id="KW-0326">Glycosidase</keyword>
<sequence length="797" mass="85801">MRWTGVAAVIYAVLQVSYGSGDTFSSPGIKAEQWHSATQKADALIVQLNITEKAGLLTGNLRNLTCGGIIDAIPRVDFPGLCLQDGPSGIRTADLASVFSAGISIGATWDPKLIYERGRAMGEEFRGKGAHVILGPTTGPLGRIPLGGRNWEGFSVDPYLAGIATSATVRGLQDSGVQACTKHYVGNEQETQRTLGVINNVSVDAVSSNIDDRTLHELYIWPFADAVRAGTLSIMCSYNRLNSTYACEDEHTLNGILKDELGFQGYVMSDWFATHSGAKAANAGLDMNMPGPVDQYDFTSSYFGPNLVHAVQSGNVSAERLNDMVRRVLTPYFYLGQDENYPTVDPSGLFVTLAAVSYMPSMLGIPDDAPLPPARDVRADHASLIRKHGAAGTVLLKNTNNTLPLKAPRTIAVFGNDAADISRGSAAPLGSAYAPPQGVEMGVQVMGGGAGSGRLSYVVSPLDALRTRAASSNSSISVQYVTDNSVVANADFSGIYPFPDICLVFLKTYAAETIDRVNFEADWNSTAVVNAVASYCPSKKTVVVTHSAGINTMPWADNPNVTAILAAHYPGQEAGNSIVDILFGDVNPSGHLPYTIARNESHYNTEVLNVTDPEKATDAAAWQSDFTEGLLIDYRHFDASGITPLYEFGFGLSYTIFGLTGKLKVLPAHGQRNISPFPPKVRKTSPGGNPNLWKTLFTVTVRVKNTGNVAGAAVPQLYLSQPRGSVPQGTPVKVLRGFDKVYLKPGEEREVSFPLLRRDMSYWDVAAKDWRLPRGEYNVNVGFSSRDIRRKGTVRVR</sequence>
<comment type="similarity">
    <text evidence="4">Belongs to the glycosyl hydrolase 3 family.</text>
</comment>
<evidence type="ECO:0000256" key="1">
    <source>
        <dbReference type="ARBA" id="ARBA00000448"/>
    </source>
</evidence>
<evidence type="ECO:0000256" key="14">
    <source>
        <dbReference type="ARBA" id="ARBA00024983"/>
    </source>
</evidence>
<dbReference type="SUPFAM" id="SSF52279">
    <property type="entry name" value="Beta-D-glucan exohydrolase, C-terminal domain"/>
    <property type="match status" value="1"/>
</dbReference>
<keyword evidence="6" id="KW-0964">Secreted</keyword>
<organism evidence="21 22">
    <name type="scientific">Aspergillus pseudodeflectus</name>
    <dbReference type="NCBI Taxonomy" id="176178"/>
    <lineage>
        <taxon>Eukaryota</taxon>
        <taxon>Fungi</taxon>
        <taxon>Dikarya</taxon>
        <taxon>Ascomycota</taxon>
        <taxon>Pezizomycotina</taxon>
        <taxon>Eurotiomycetes</taxon>
        <taxon>Eurotiomycetidae</taxon>
        <taxon>Eurotiales</taxon>
        <taxon>Aspergillaceae</taxon>
        <taxon>Aspergillus</taxon>
        <taxon>Aspergillus subgen. Nidulantes</taxon>
    </lineage>
</organism>
<evidence type="ECO:0000256" key="6">
    <source>
        <dbReference type="ARBA" id="ARBA00022525"/>
    </source>
</evidence>
<dbReference type="Pfam" id="PF00933">
    <property type="entry name" value="Glyco_hydro_3"/>
    <property type="match status" value="1"/>
</dbReference>
<keyword evidence="10" id="KW-0325">Glycoprotein</keyword>
<dbReference type="InterPro" id="IPR017853">
    <property type="entry name" value="GH"/>
</dbReference>
<keyword evidence="7 19" id="KW-0732">Signal</keyword>
<evidence type="ECO:0000256" key="10">
    <source>
        <dbReference type="ARBA" id="ARBA00023180"/>
    </source>
</evidence>
<comment type="catalytic activity">
    <reaction evidence="1">
        <text>Hydrolysis of terminal, non-reducing beta-D-glucosyl residues with release of beta-D-glucose.</text>
        <dbReference type="EC" id="3.2.1.21"/>
    </reaction>
</comment>
<evidence type="ECO:0000259" key="20">
    <source>
        <dbReference type="SMART" id="SM01217"/>
    </source>
</evidence>
<dbReference type="InterPro" id="IPR036962">
    <property type="entry name" value="Glyco_hydro_3_N_sf"/>
</dbReference>